<dbReference type="STRING" id="742766.HMPREF9455_00164"/>
<evidence type="ECO:0000259" key="7">
    <source>
        <dbReference type="Pfam" id="PF02272"/>
    </source>
</evidence>
<accession>F5ISU7</accession>
<sequence>MIYKWNYEALTTQQKEQRDDLAKKLGISPVLCQLLIQRGISSSEDAYKFFHPNLKDLHDPFLLPDMDKAIKRIEKALGQKQRILIYGDYDVDGTTAVALVYKFLRKFTTNLDYYIPDRYDEGYGISEQGIDYAEETGVKLIIALDCGIKAIEKVAYAKSKGIDFIIGDHHMPDEILPDAVAVIDAKRIDSTYPYEHLSGCGVGFKLVQALAQNNKIDFSELTDLLDLVAVSVASDIVPITGENRVLTYFGLKQINSNPSLGLKGIIEICGLTYKGITVNDIIFKIGPRINASGRMMKGKEAVDLLLANTIEDAREKSANIDHYNDDRRELDKRITDEAIQFIDGTVDMSKKKSLVIYDETWHKGVIGIVASRLTEKYLRPAVVLTKSQGLITGSARSVMGFDVYKAIEACKDILENFGGHTYAAGLSLKEENLAEFQRRFEALSLEMIAPEMMRPQICIDAELSFKEITPKFISDLAGFAPFGPENLNPIFVTWDVQDYGTSKPVGKDNVHLKLEMIDKTTTIPVNGIAFRQSANSEMVKNGRPFDICYTLEENTHNGKTNIQLYVKDIDTGQLSDSH</sequence>
<evidence type="ECO:0000256" key="2">
    <source>
        <dbReference type="ARBA" id="ARBA00019841"/>
    </source>
</evidence>
<proteinExistence type="inferred from homology"/>
<dbReference type="InterPro" id="IPR003156">
    <property type="entry name" value="DHHA1_dom"/>
</dbReference>
<name>F5ISU7_9BACT</name>
<dbReference type="Proteomes" id="UP000004913">
    <property type="component" value="Unassembled WGS sequence"/>
</dbReference>
<evidence type="ECO:0000256" key="3">
    <source>
        <dbReference type="ARBA" id="ARBA00022722"/>
    </source>
</evidence>
<dbReference type="Pfam" id="PF02272">
    <property type="entry name" value="DHHA1"/>
    <property type="match status" value="1"/>
</dbReference>
<dbReference type="AlphaFoldDB" id="F5ISU7"/>
<evidence type="ECO:0000313" key="10">
    <source>
        <dbReference type="Proteomes" id="UP000004913"/>
    </source>
</evidence>
<comment type="similarity">
    <text evidence="1">Belongs to the RecJ family.</text>
</comment>
<dbReference type="HOGENOM" id="CLU_009736_5_2_10"/>
<keyword evidence="3" id="KW-0540">Nuclease</keyword>
<feature type="domain" description="DDH" evidence="6">
    <location>
        <begin position="82"/>
        <end position="230"/>
    </location>
</feature>
<gene>
    <name evidence="9" type="ORF">HMPREF9455_00164</name>
</gene>
<dbReference type="InterPro" id="IPR004610">
    <property type="entry name" value="RecJ"/>
</dbReference>
<protein>
    <recommendedName>
        <fullName evidence="2">Single-stranded-DNA-specific exonuclease RecJ</fullName>
    </recommendedName>
</protein>
<dbReference type="GO" id="GO:0006310">
    <property type="term" value="P:DNA recombination"/>
    <property type="evidence" value="ECO:0007669"/>
    <property type="project" value="InterPro"/>
</dbReference>
<dbReference type="OrthoDB" id="9809852at2"/>
<evidence type="ECO:0000256" key="1">
    <source>
        <dbReference type="ARBA" id="ARBA00005915"/>
    </source>
</evidence>
<comment type="caution">
    <text evidence="9">The sequence shown here is derived from an EMBL/GenBank/DDBJ whole genome shotgun (WGS) entry which is preliminary data.</text>
</comment>
<dbReference type="GO" id="GO:0006281">
    <property type="term" value="P:DNA repair"/>
    <property type="evidence" value="ECO:0007669"/>
    <property type="project" value="InterPro"/>
</dbReference>
<dbReference type="Pfam" id="PF17768">
    <property type="entry name" value="RecJ_OB"/>
    <property type="match status" value="1"/>
</dbReference>
<dbReference type="GO" id="GO:0003676">
    <property type="term" value="F:nucleic acid binding"/>
    <property type="evidence" value="ECO:0007669"/>
    <property type="project" value="InterPro"/>
</dbReference>
<dbReference type="PANTHER" id="PTHR30255:SF2">
    <property type="entry name" value="SINGLE-STRANDED-DNA-SPECIFIC EXONUCLEASE RECJ"/>
    <property type="match status" value="1"/>
</dbReference>
<dbReference type="GO" id="GO:0008409">
    <property type="term" value="F:5'-3' exonuclease activity"/>
    <property type="evidence" value="ECO:0007669"/>
    <property type="project" value="InterPro"/>
</dbReference>
<dbReference type="Gene3D" id="3.90.1640.30">
    <property type="match status" value="1"/>
</dbReference>
<dbReference type="SUPFAM" id="SSF64182">
    <property type="entry name" value="DHH phosphoesterases"/>
    <property type="match status" value="1"/>
</dbReference>
<feature type="domain" description="DHHA1" evidence="7">
    <location>
        <begin position="354"/>
        <end position="442"/>
    </location>
</feature>
<keyword evidence="4" id="KW-0378">Hydrolase</keyword>
<dbReference type="Pfam" id="PF01368">
    <property type="entry name" value="DHH"/>
    <property type="match status" value="1"/>
</dbReference>
<dbReference type="EMBL" id="ADLV01000002">
    <property type="protein sequence ID" value="EGK02042.1"/>
    <property type="molecule type" value="Genomic_DNA"/>
</dbReference>
<evidence type="ECO:0000259" key="6">
    <source>
        <dbReference type="Pfam" id="PF01368"/>
    </source>
</evidence>
<dbReference type="RefSeq" id="WP_006797666.1">
    <property type="nucleotide sequence ID" value="NZ_GL891979.1"/>
</dbReference>
<organism evidence="9 10">
    <name type="scientific">Dysgonomonas gadei ATCC BAA-286</name>
    <dbReference type="NCBI Taxonomy" id="742766"/>
    <lineage>
        <taxon>Bacteria</taxon>
        <taxon>Pseudomonadati</taxon>
        <taxon>Bacteroidota</taxon>
        <taxon>Bacteroidia</taxon>
        <taxon>Bacteroidales</taxon>
        <taxon>Dysgonomonadaceae</taxon>
        <taxon>Dysgonomonas</taxon>
    </lineage>
</organism>
<keyword evidence="10" id="KW-1185">Reference proteome</keyword>
<dbReference type="PANTHER" id="PTHR30255">
    <property type="entry name" value="SINGLE-STRANDED-DNA-SPECIFIC EXONUCLEASE RECJ"/>
    <property type="match status" value="1"/>
</dbReference>
<dbReference type="eggNOG" id="COG0608">
    <property type="taxonomic scope" value="Bacteria"/>
</dbReference>
<dbReference type="InterPro" id="IPR001667">
    <property type="entry name" value="DDH_dom"/>
</dbReference>
<dbReference type="Gene3D" id="3.10.310.30">
    <property type="match status" value="1"/>
</dbReference>
<dbReference type="InterPro" id="IPR038763">
    <property type="entry name" value="DHH_sf"/>
</dbReference>
<feature type="domain" description="RecJ OB" evidence="8">
    <location>
        <begin position="459"/>
        <end position="568"/>
    </location>
</feature>
<evidence type="ECO:0000256" key="5">
    <source>
        <dbReference type="ARBA" id="ARBA00022839"/>
    </source>
</evidence>
<evidence type="ECO:0000256" key="4">
    <source>
        <dbReference type="ARBA" id="ARBA00022801"/>
    </source>
</evidence>
<dbReference type="NCBIfam" id="TIGR00644">
    <property type="entry name" value="recJ"/>
    <property type="match status" value="1"/>
</dbReference>
<evidence type="ECO:0000259" key="8">
    <source>
        <dbReference type="Pfam" id="PF17768"/>
    </source>
</evidence>
<reference evidence="9 10" key="1">
    <citation type="submission" date="2011-04" db="EMBL/GenBank/DDBJ databases">
        <title>The Genome Sequence of Dysgonomonas gadei ATCC BAA-286.</title>
        <authorList>
            <consortium name="The Broad Institute Genome Sequencing Platform"/>
            <person name="Earl A."/>
            <person name="Ward D."/>
            <person name="Feldgarden M."/>
            <person name="Gevers D."/>
            <person name="Pudlo N."/>
            <person name="Martens E."/>
            <person name="Allen-Vercoe E."/>
            <person name="Young S.K."/>
            <person name="Zeng Q."/>
            <person name="Gargeya S."/>
            <person name="Fitzgerald M."/>
            <person name="Haas B."/>
            <person name="Abouelleil A."/>
            <person name="Alvarado L."/>
            <person name="Arachchi H.M."/>
            <person name="Berlin A."/>
            <person name="Brown A."/>
            <person name="Chapman S.B."/>
            <person name="Chen Z."/>
            <person name="Dunbar C."/>
            <person name="Freedman E."/>
            <person name="Gearin G."/>
            <person name="Gellesch M."/>
            <person name="Goldberg J."/>
            <person name="Griggs A."/>
            <person name="Gujja S."/>
            <person name="Heiman D."/>
            <person name="Howarth C."/>
            <person name="Larson L."/>
            <person name="Lui A."/>
            <person name="MacDonald P.J.P."/>
            <person name="Mehta T."/>
            <person name="Montmayeur A."/>
            <person name="Murphy C."/>
            <person name="Neiman D."/>
            <person name="Pearson M."/>
            <person name="Priest M."/>
            <person name="Roberts A."/>
            <person name="Saif S."/>
            <person name="Shea T."/>
            <person name="Shenoy N."/>
            <person name="Sisk P."/>
            <person name="Stolte C."/>
            <person name="Sykes S."/>
            <person name="Yandava C."/>
            <person name="Wortman J."/>
            <person name="Nusbaum C."/>
            <person name="Birren B."/>
        </authorList>
    </citation>
    <scope>NUCLEOTIDE SEQUENCE [LARGE SCALE GENOMIC DNA]</scope>
    <source>
        <strain evidence="9 10">ATCC BAA-286</strain>
    </source>
</reference>
<evidence type="ECO:0000313" key="9">
    <source>
        <dbReference type="EMBL" id="EGK02042.1"/>
    </source>
</evidence>
<dbReference type="InterPro" id="IPR051673">
    <property type="entry name" value="SSDNA_exonuclease_RecJ"/>
</dbReference>
<keyword evidence="5 9" id="KW-0269">Exonuclease</keyword>
<dbReference type="InterPro" id="IPR041122">
    <property type="entry name" value="RecJ_OB"/>
</dbReference>